<comment type="caution">
    <text evidence="8">The sequence shown here is derived from an EMBL/GenBank/DDBJ whole genome shotgun (WGS) entry which is preliminary data.</text>
</comment>
<evidence type="ECO:0000259" key="7">
    <source>
        <dbReference type="PROSITE" id="PS50893"/>
    </source>
</evidence>
<dbReference type="InterPro" id="IPR005895">
    <property type="entry name" value="ABC_transptr_haem_export_CcmA"/>
</dbReference>
<evidence type="ECO:0000256" key="1">
    <source>
        <dbReference type="ARBA" id="ARBA00022448"/>
    </source>
</evidence>
<dbReference type="NCBIfam" id="TIGR01189">
    <property type="entry name" value="ccmA"/>
    <property type="match status" value="1"/>
</dbReference>
<dbReference type="RefSeq" id="WP_255875420.1">
    <property type="nucleotide sequence ID" value="NZ_JACASI010000034.1"/>
</dbReference>
<keyword evidence="9" id="KW-1185">Reference proteome</keyword>
<keyword evidence="3" id="KW-0201">Cytochrome c-type biogenesis</keyword>
<evidence type="ECO:0000313" key="9">
    <source>
        <dbReference type="Proteomes" id="UP001205566"/>
    </source>
</evidence>
<evidence type="ECO:0000256" key="6">
    <source>
        <dbReference type="ARBA" id="ARBA00023136"/>
    </source>
</evidence>
<keyword evidence="4" id="KW-0067">ATP-binding</keyword>
<dbReference type="PROSITE" id="PS50893">
    <property type="entry name" value="ABC_TRANSPORTER_2"/>
    <property type="match status" value="1"/>
</dbReference>
<protein>
    <submittedName>
        <fullName evidence="8">Cytochrome c biogenesis heme-transporting ATPase CcmA</fullName>
    </submittedName>
</protein>
<dbReference type="Pfam" id="PF00005">
    <property type="entry name" value="ABC_tran"/>
    <property type="match status" value="1"/>
</dbReference>
<name>A0ABT1P2Y9_9GAMM</name>
<gene>
    <name evidence="8" type="primary">ccmA</name>
    <name evidence="8" type="ORF">HXX02_13650</name>
</gene>
<dbReference type="InterPro" id="IPR027417">
    <property type="entry name" value="P-loop_NTPase"/>
</dbReference>
<dbReference type="PANTHER" id="PTHR43499:SF1">
    <property type="entry name" value="ABC TRANSPORTER I FAMILY MEMBER 1"/>
    <property type="match status" value="1"/>
</dbReference>
<accession>A0ABT1P2Y9</accession>
<keyword evidence="1" id="KW-0813">Transport</keyword>
<reference evidence="8" key="1">
    <citation type="thesis" date="2020" institute="Technische Universitat Dresden" country="Dresden, Germany">
        <title>The Agarolytic System of Microbulbifer elongatus PORT2, Isolated from Batu Karas, Pangandaran West Java Indonesia.</title>
        <authorList>
            <person name="Anggraeni S.R."/>
        </authorList>
    </citation>
    <scope>NUCLEOTIDE SEQUENCE</scope>
    <source>
        <strain evidence="8">PORT2</strain>
    </source>
</reference>
<evidence type="ECO:0000256" key="3">
    <source>
        <dbReference type="ARBA" id="ARBA00022748"/>
    </source>
</evidence>
<keyword evidence="5" id="KW-1278">Translocase</keyword>
<sequence length="242" mass="25652">MTLTASDSPVAAGSPLLSVQGLCCERDGRPLFDGLSFALNAGCAIQVMGANGAGKSTLIRTLIGSVSDFRGEIHWRGQAFPAGLPSMRAELLYIGHNAGVRRGLTPLENLAWYGATEKEAFEALAAVGLFGFEDLLCRQLSAGQNRRVALARLYLPDPAPLWVLDEPLAALDVAGVESLEARMRAHLENDGSLLLTSHQPVNIPALSRIDLADVQAPCEDRFDDAAALAGQVRGTACEVHHG</sequence>
<evidence type="ECO:0000256" key="4">
    <source>
        <dbReference type="ARBA" id="ARBA00022840"/>
    </source>
</evidence>
<dbReference type="InterPro" id="IPR003593">
    <property type="entry name" value="AAA+_ATPase"/>
</dbReference>
<dbReference type="PANTHER" id="PTHR43499">
    <property type="entry name" value="ABC TRANSPORTER I FAMILY MEMBER 1"/>
    <property type="match status" value="1"/>
</dbReference>
<dbReference type="SMART" id="SM00382">
    <property type="entry name" value="AAA"/>
    <property type="match status" value="1"/>
</dbReference>
<dbReference type="EMBL" id="JACASI010000034">
    <property type="protein sequence ID" value="MCQ3830488.1"/>
    <property type="molecule type" value="Genomic_DNA"/>
</dbReference>
<evidence type="ECO:0000313" key="8">
    <source>
        <dbReference type="EMBL" id="MCQ3830488.1"/>
    </source>
</evidence>
<proteinExistence type="predicted"/>
<dbReference type="Gene3D" id="3.40.50.300">
    <property type="entry name" value="P-loop containing nucleotide triphosphate hydrolases"/>
    <property type="match status" value="1"/>
</dbReference>
<dbReference type="Proteomes" id="UP001205566">
    <property type="component" value="Unassembled WGS sequence"/>
</dbReference>
<dbReference type="SUPFAM" id="SSF52540">
    <property type="entry name" value="P-loop containing nucleoside triphosphate hydrolases"/>
    <property type="match status" value="1"/>
</dbReference>
<dbReference type="InterPro" id="IPR003439">
    <property type="entry name" value="ABC_transporter-like_ATP-bd"/>
</dbReference>
<organism evidence="8 9">
    <name type="scientific">Microbulbifer elongatus</name>
    <dbReference type="NCBI Taxonomy" id="86173"/>
    <lineage>
        <taxon>Bacteria</taxon>
        <taxon>Pseudomonadati</taxon>
        <taxon>Pseudomonadota</taxon>
        <taxon>Gammaproteobacteria</taxon>
        <taxon>Cellvibrionales</taxon>
        <taxon>Microbulbiferaceae</taxon>
        <taxon>Microbulbifer</taxon>
    </lineage>
</organism>
<dbReference type="NCBIfam" id="NF010061">
    <property type="entry name" value="PRK13538.1"/>
    <property type="match status" value="1"/>
</dbReference>
<keyword evidence="6" id="KW-0472">Membrane</keyword>
<evidence type="ECO:0000256" key="2">
    <source>
        <dbReference type="ARBA" id="ARBA00022741"/>
    </source>
</evidence>
<evidence type="ECO:0000256" key="5">
    <source>
        <dbReference type="ARBA" id="ARBA00022967"/>
    </source>
</evidence>
<keyword evidence="2" id="KW-0547">Nucleotide-binding</keyword>
<feature type="domain" description="ABC transporter" evidence="7">
    <location>
        <begin position="17"/>
        <end position="239"/>
    </location>
</feature>